<proteinExistence type="predicted"/>
<gene>
    <name evidence="2" type="ORF">CRENBAI_016469</name>
</gene>
<feature type="signal peptide" evidence="1">
    <location>
        <begin position="1"/>
        <end position="18"/>
    </location>
</feature>
<comment type="caution">
    <text evidence="2">The sequence shown here is derived from an EMBL/GenBank/DDBJ whole genome shotgun (WGS) entry which is preliminary data.</text>
</comment>
<evidence type="ECO:0000313" key="2">
    <source>
        <dbReference type="EMBL" id="KAK5618547.1"/>
    </source>
</evidence>
<organism evidence="2 3">
    <name type="scientific">Crenichthys baileyi</name>
    <name type="common">White River springfish</name>
    <dbReference type="NCBI Taxonomy" id="28760"/>
    <lineage>
        <taxon>Eukaryota</taxon>
        <taxon>Metazoa</taxon>
        <taxon>Chordata</taxon>
        <taxon>Craniata</taxon>
        <taxon>Vertebrata</taxon>
        <taxon>Euteleostomi</taxon>
        <taxon>Actinopterygii</taxon>
        <taxon>Neopterygii</taxon>
        <taxon>Teleostei</taxon>
        <taxon>Neoteleostei</taxon>
        <taxon>Acanthomorphata</taxon>
        <taxon>Ovalentaria</taxon>
        <taxon>Atherinomorphae</taxon>
        <taxon>Cyprinodontiformes</taxon>
        <taxon>Goodeidae</taxon>
        <taxon>Crenichthys</taxon>
    </lineage>
</organism>
<accession>A0AAV9SBF1</accession>
<feature type="chain" id="PRO_5043990171" evidence="1">
    <location>
        <begin position="19"/>
        <end position="421"/>
    </location>
</feature>
<name>A0AAV9SBF1_9TELE</name>
<dbReference type="AlphaFoldDB" id="A0AAV9SBF1"/>
<dbReference type="EMBL" id="JAHHUM010000614">
    <property type="protein sequence ID" value="KAK5618547.1"/>
    <property type="molecule type" value="Genomic_DNA"/>
</dbReference>
<evidence type="ECO:0000313" key="3">
    <source>
        <dbReference type="Proteomes" id="UP001311232"/>
    </source>
</evidence>
<reference evidence="2 3" key="1">
    <citation type="submission" date="2021-06" db="EMBL/GenBank/DDBJ databases">
        <authorList>
            <person name="Palmer J.M."/>
        </authorList>
    </citation>
    <scope>NUCLEOTIDE SEQUENCE [LARGE SCALE GENOMIC DNA]</scope>
    <source>
        <strain evidence="2 3">MEX-2019</strain>
        <tissue evidence="2">Muscle</tissue>
    </source>
</reference>
<evidence type="ECO:0000256" key="1">
    <source>
        <dbReference type="SAM" id="SignalP"/>
    </source>
</evidence>
<keyword evidence="1" id="KW-0732">Signal</keyword>
<protein>
    <submittedName>
        <fullName evidence="2">Uncharacterized protein</fullName>
    </submittedName>
</protein>
<dbReference type="Proteomes" id="UP001311232">
    <property type="component" value="Unassembled WGS sequence"/>
</dbReference>
<sequence length="421" mass="45756">MLLSVLLLLVLLLLVSHAEVGYNGAVLTYSTKDVQVMHRYKLSYSSCEGLESRCTGCSNIEESRGEWCLGGWYTGIWIDNRNSISSVSAGMFVEVGNRSDINKPNSSPQTSILPVVRGPLNCQRNISLLTFDPDGDKVICRYASSPPECDTCTPPSVLSLSSSCMLSFSPTDSSSEGPYAVQLMMEDFPRETITLIQNDGSTSLRNTNSAISKIPVQFVFKVDPAAPSCTEGEYLPRFLPPTPEHGAQIFNDVYQTLEIPIRAETSQSVITELLFSGPINVVKISSGSGHFTLRWTPSGNENDESHPICFVVQANVSSSVYQSVHRCVVVTVGNIPGPTVTSSTVVAPTTPLTTSNPPPRTSYLSVLKLKISTTLSLKGNHEIILKAIKDELIRRGLHPDIKVYLRSDGSVEVKKQLPPSG</sequence>
<keyword evidence="3" id="KW-1185">Reference proteome</keyword>